<evidence type="ECO:0000256" key="5">
    <source>
        <dbReference type="ARBA" id="ARBA00022989"/>
    </source>
</evidence>
<feature type="transmembrane region" description="Helical" evidence="7">
    <location>
        <begin position="195"/>
        <end position="215"/>
    </location>
</feature>
<evidence type="ECO:0000256" key="1">
    <source>
        <dbReference type="ARBA" id="ARBA00004651"/>
    </source>
</evidence>
<dbReference type="Pfam" id="PF20501">
    <property type="entry name" value="MbhE"/>
    <property type="match status" value="1"/>
</dbReference>
<dbReference type="Pfam" id="PF04039">
    <property type="entry name" value="MnhB"/>
    <property type="match status" value="1"/>
</dbReference>
<proteinExistence type="inferred from homology"/>
<evidence type="ECO:0000256" key="3">
    <source>
        <dbReference type="ARBA" id="ARBA00022475"/>
    </source>
</evidence>
<keyword evidence="12" id="KW-1185">Reference proteome</keyword>
<dbReference type="EMBL" id="CP021425">
    <property type="protein sequence ID" value="ARU57775.1"/>
    <property type="molecule type" value="Genomic_DNA"/>
</dbReference>
<reference evidence="11 12" key="1">
    <citation type="submission" date="2017-05" db="EMBL/GenBank/DDBJ databases">
        <title>Genomic insights into alkan degradation activity of Oleiphilus messinensis.</title>
        <authorList>
            <person name="Kozyavkin S.A."/>
            <person name="Slesarev A.I."/>
            <person name="Golyshin P.N."/>
            <person name="Korzhenkov A."/>
            <person name="Golyshina O.N."/>
            <person name="Toshchakov S.V."/>
        </authorList>
    </citation>
    <scope>NUCLEOTIDE SEQUENCE [LARGE SCALE GENOMIC DNA]</scope>
    <source>
        <strain evidence="11 12">ME102</strain>
    </source>
</reference>
<keyword evidence="4 7" id="KW-0812">Transmembrane</keyword>
<organism evidence="11 12">
    <name type="scientific">Oleiphilus messinensis</name>
    <dbReference type="NCBI Taxonomy" id="141451"/>
    <lineage>
        <taxon>Bacteria</taxon>
        <taxon>Pseudomonadati</taxon>
        <taxon>Pseudomonadota</taxon>
        <taxon>Gammaproteobacteria</taxon>
        <taxon>Oceanospirillales</taxon>
        <taxon>Oleiphilaceae</taxon>
        <taxon>Oleiphilus</taxon>
    </lineage>
</organism>
<evidence type="ECO:0000259" key="8">
    <source>
        <dbReference type="Pfam" id="PF04039"/>
    </source>
</evidence>
<feature type="transmembrane region" description="Helical" evidence="7">
    <location>
        <begin position="227"/>
        <end position="246"/>
    </location>
</feature>
<dbReference type="Gene3D" id="1.20.120.1200">
    <property type="entry name" value="NADH-ubiquinone/plastoquinone oxidoreductase chain 6, subunit NuoJ"/>
    <property type="match status" value="1"/>
</dbReference>
<evidence type="ECO:0000259" key="10">
    <source>
        <dbReference type="Pfam" id="PF20501"/>
    </source>
</evidence>
<evidence type="ECO:0000313" key="11">
    <source>
        <dbReference type="EMBL" id="ARU57775.1"/>
    </source>
</evidence>
<dbReference type="Proteomes" id="UP000196027">
    <property type="component" value="Chromosome"/>
</dbReference>
<feature type="transmembrane region" description="Helical" evidence="7">
    <location>
        <begin position="53"/>
        <end position="76"/>
    </location>
</feature>
<evidence type="ECO:0000256" key="4">
    <source>
        <dbReference type="ARBA" id="ARBA00022692"/>
    </source>
</evidence>
<evidence type="ECO:0000313" key="12">
    <source>
        <dbReference type="Proteomes" id="UP000196027"/>
    </source>
</evidence>
<dbReference type="PANTHER" id="PTHR33932">
    <property type="entry name" value="NA(+)/H(+) ANTIPORTER SUBUNIT B"/>
    <property type="match status" value="1"/>
</dbReference>
<accession>A0A1Y0IE69</accession>
<dbReference type="RefSeq" id="WP_087462634.1">
    <property type="nucleotide sequence ID" value="NZ_CP021425.1"/>
</dbReference>
<feature type="transmembrane region" description="Helical" evidence="7">
    <location>
        <begin position="299"/>
        <end position="323"/>
    </location>
</feature>
<dbReference type="Pfam" id="PF13244">
    <property type="entry name" value="MbhD"/>
    <property type="match status" value="1"/>
</dbReference>
<dbReference type="AlphaFoldDB" id="A0A1Y0IE69"/>
<dbReference type="PANTHER" id="PTHR33932:SF4">
    <property type="entry name" value="NA(+)_H(+) ANTIPORTER SUBUNIT B"/>
    <property type="match status" value="1"/>
</dbReference>
<dbReference type="InterPro" id="IPR042106">
    <property type="entry name" value="Nuo/plastoQ_OxRdtase_6_NuoJ"/>
</dbReference>
<evidence type="ECO:0000256" key="6">
    <source>
        <dbReference type="ARBA" id="ARBA00023136"/>
    </source>
</evidence>
<name>A0A1Y0IE69_9GAMM</name>
<dbReference type="InterPro" id="IPR007182">
    <property type="entry name" value="MnhB"/>
</dbReference>
<feature type="transmembrane region" description="Helical" evidence="7">
    <location>
        <begin position="258"/>
        <end position="279"/>
    </location>
</feature>
<dbReference type="GO" id="GO:0005886">
    <property type="term" value="C:plasma membrane"/>
    <property type="evidence" value="ECO:0007669"/>
    <property type="project" value="UniProtKB-SubCell"/>
</dbReference>
<dbReference type="NCBIfam" id="NF009159">
    <property type="entry name" value="PRK12504.1"/>
    <property type="match status" value="1"/>
</dbReference>
<dbReference type="InterPro" id="IPR025383">
    <property type="entry name" value="MrpA_C/MbhD"/>
</dbReference>
<feature type="domain" description="Na+/H+ antiporter MnhB subunit-related protein" evidence="8">
    <location>
        <begin position="196"/>
        <end position="317"/>
    </location>
</feature>
<feature type="transmembrane region" description="Helical" evidence="7">
    <location>
        <begin position="88"/>
        <end position="107"/>
    </location>
</feature>
<dbReference type="KEGG" id="ome:OLMES_3754"/>
<evidence type="ECO:0000256" key="7">
    <source>
        <dbReference type="SAM" id="Phobius"/>
    </source>
</evidence>
<gene>
    <name evidence="11" type="ORF">OLMES_3754</name>
</gene>
<feature type="domain" description="MrpA C-terminal/MbhE" evidence="10">
    <location>
        <begin position="111"/>
        <end position="173"/>
    </location>
</feature>
<dbReference type="NCBIfam" id="NF009162">
    <property type="entry name" value="PRK12508.1"/>
    <property type="match status" value="1"/>
</dbReference>
<feature type="transmembrane region" description="Helical" evidence="7">
    <location>
        <begin position="6"/>
        <end position="22"/>
    </location>
</feature>
<feature type="domain" description="MrpA C-terminal/MbhD" evidence="9">
    <location>
        <begin position="11"/>
        <end position="76"/>
    </location>
</feature>
<feature type="transmembrane region" description="Helical" evidence="7">
    <location>
        <begin position="29"/>
        <end position="47"/>
    </location>
</feature>
<dbReference type="NCBIfam" id="NF009161">
    <property type="entry name" value="PRK12507.1"/>
    <property type="match status" value="1"/>
</dbReference>
<feature type="transmembrane region" description="Helical" evidence="7">
    <location>
        <begin position="157"/>
        <end position="174"/>
    </location>
</feature>
<sequence>MAELIDLVLLAMLALTALRVIFLRDLFAVVMLFGIYSFLSAAIFVSLDAVDVAFTEAAVGAGISTVLMLGTLALTERREKESRHHRKSMLPLLVVIATGAALLYGTLDMPPFGLADNPVHQHVAPRYIEQSPTEVGVPNMVTSVLASYRGYDTLGETVVVFTAAVGVLALLGIRRKVKRDTSEEASPGNGFTDHLVLRVIAKRIIPQIILFALYVQFHGDFGPGGGFQAGVIASAAFILYTLVFGLDDAADVVSPAVLRWLTPLGVLIYASVGCAALLLGGSFLDYSVLAADPVAGQHLGILLIELGVGITVFAVMLNIFYAFSSRAVRAV</sequence>
<keyword evidence="3" id="KW-1003">Cell membrane</keyword>
<comment type="similarity">
    <text evidence="2">Belongs to the CPA3 antiporters (TC 2.A.63) subunit B family.</text>
</comment>
<dbReference type="InterPro" id="IPR050622">
    <property type="entry name" value="CPA3_antiporter_subunitB"/>
</dbReference>
<dbReference type="InterPro" id="IPR046806">
    <property type="entry name" value="MrpA_C/MbhE"/>
</dbReference>
<keyword evidence="6 7" id="KW-0472">Membrane</keyword>
<protein>
    <submittedName>
        <fullName evidence="11">Na+/H+ antiporter subunit MnhB</fullName>
    </submittedName>
</protein>
<evidence type="ECO:0000256" key="2">
    <source>
        <dbReference type="ARBA" id="ARBA00009425"/>
    </source>
</evidence>
<dbReference type="OrthoDB" id="2085045at2"/>
<comment type="subcellular location">
    <subcellularLocation>
        <location evidence="1">Cell membrane</location>
        <topology evidence="1">Multi-pass membrane protein</topology>
    </subcellularLocation>
</comment>
<evidence type="ECO:0000259" key="9">
    <source>
        <dbReference type="Pfam" id="PF13244"/>
    </source>
</evidence>
<keyword evidence="5 7" id="KW-1133">Transmembrane helix</keyword>